<dbReference type="PANTHER" id="PTHR43359:SF1">
    <property type="entry name" value="FORMATE HYDROGENLYASE SUBUNIT 4-RELATED"/>
    <property type="match status" value="1"/>
</dbReference>
<keyword evidence="3 5" id="KW-1133">Transmembrane helix</keyword>
<dbReference type="AlphaFoldDB" id="A0A6H1UB15"/>
<dbReference type="InterPro" id="IPR052561">
    <property type="entry name" value="ComplexI_Subunit1"/>
</dbReference>
<keyword evidence="4 5" id="KW-0472">Membrane</keyword>
<evidence type="ECO:0000256" key="2">
    <source>
        <dbReference type="ARBA" id="ARBA00022692"/>
    </source>
</evidence>
<proteinExistence type="predicted"/>
<dbReference type="RefSeq" id="WP_168659494.1">
    <property type="nucleotide sequence ID" value="NZ_CP051180.1"/>
</dbReference>
<feature type="transmembrane region" description="Helical" evidence="5">
    <location>
        <begin position="140"/>
        <end position="161"/>
    </location>
</feature>
<dbReference type="Proteomes" id="UP000501602">
    <property type="component" value="Chromosome"/>
</dbReference>
<evidence type="ECO:0000256" key="1">
    <source>
        <dbReference type="ARBA" id="ARBA00004141"/>
    </source>
</evidence>
<feature type="transmembrane region" description="Helical" evidence="5">
    <location>
        <begin position="111"/>
        <end position="133"/>
    </location>
</feature>
<keyword evidence="7" id="KW-1185">Reference proteome</keyword>
<evidence type="ECO:0000313" key="6">
    <source>
        <dbReference type="EMBL" id="QIZ76234.1"/>
    </source>
</evidence>
<dbReference type="GO" id="GO:0005886">
    <property type="term" value="C:plasma membrane"/>
    <property type="evidence" value="ECO:0007669"/>
    <property type="project" value="TreeGrafter"/>
</dbReference>
<dbReference type="EMBL" id="CP051180">
    <property type="protein sequence ID" value="QIZ76234.1"/>
    <property type="molecule type" value="Genomic_DNA"/>
</dbReference>
<dbReference type="InterPro" id="IPR001694">
    <property type="entry name" value="NADH_UbQ_OxRdtase_su1/FPO"/>
</dbReference>
<feature type="transmembrane region" description="Helical" evidence="5">
    <location>
        <begin position="12"/>
        <end position="36"/>
    </location>
</feature>
<dbReference type="PANTHER" id="PTHR43359">
    <property type="entry name" value="FORMATE HYDROGENLYASE SUBUNIT 4"/>
    <property type="match status" value="1"/>
</dbReference>
<keyword evidence="2 5" id="KW-0812">Transmembrane</keyword>
<sequence>MQGLQMPSPEWIALAIIQAFIMLSLAPLVTGGTRVLRAKMHSRQGPGVLQDYRDIGKLLRRQELAPHPTGFVFRWTPTVMIVTMLLVGMALPTVTNQSPFPIAGDIITDIYLFAIFRFFFSLAGLDSGSIFAGLGASREVTLGVLVEPILMLSILVMVLIAGSSDLGLISTHVATQSMAVPGAMILAGLACAFVIFIEMGKLPFDCAEAEQELQEGPLTEYSGSGLAMIKLGLGLKQVVVAQLFIALFIPFGKATELTIPALGLATLVLLAKLFVIFLIAGVIENSVARTRFVKTHHLTWVGFGVAVLAFIFFLTGL</sequence>
<evidence type="ECO:0000256" key="3">
    <source>
        <dbReference type="ARBA" id="ARBA00022989"/>
    </source>
</evidence>
<feature type="transmembrane region" description="Helical" evidence="5">
    <location>
        <begin position="257"/>
        <end position="283"/>
    </location>
</feature>
<dbReference type="Pfam" id="PF00146">
    <property type="entry name" value="NADHdh"/>
    <property type="match status" value="1"/>
</dbReference>
<organism evidence="6 7">
    <name type="scientific">Ferrimonas lipolytica</name>
    <dbReference type="NCBI Taxonomy" id="2724191"/>
    <lineage>
        <taxon>Bacteria</taxon>
        <taxon>Pseudomonadati</taxon>
        <taxon>Pseudomonadota</taxon>
        <taxon>Gammaproteobacteria</taxon>
        <taxon>Alteromonadales</taxon>
        <taxon>Ferrimonadaceae</taxon>
        <taxon>Ferrimonas</taxon>
    </lineage>
</organism>
<name>A0A6H1UB15_9GAMM</name>
<accession>A0A6H1UB15</accession>
<evidence type="ECO:0000256" key="5">
    <source>
        <dbReference type="SAM" id="Phobius"/>
    </source>
</evidence>
<evidence type="ECO:0000313" key="7">
    <source>
        <dbReference type="Proteomes" id="UP000501602"/>
    </source>
</evidence>
<reference evidence="6 7" key="1">
    <citation type="submission" date="2020-04" db="EMBL/GenBank/DDBJ databases">
        <title>Ferrimonas sp. S7 isolated from sea water.</title>
        <authorList>
            <person name="Bae S.S."/>
            <person name="Baek K."/>
        </authorList>
    </citation>
    <scope>NUCLEOTIDE SEQUENCE [LARGE SCALE GENOMIC DNA]</scope>
    <source>
        <strain evidence="6 7">S7</strain>
    </source>
</reference>
<dbReference type="KEGG" id="fes:HER31_04590"/>
<protein>
    <submittedName>
        <fullName evidence="6">Respiratory chain complex I subunit 1 family protein</fullName>
    </submittedName>
</protein>
<gene>
    <name evidence="6" type="ORF">HER31_04590</name>
</gene>
<evidence type="ECO:0000256" key="4">
    <source>
        <dbReference type="ARBA" id="ARBA00023136"/>
    </source>
</evidence>
<feature type="transmembrane region" description="Helical" evidence="5">
    <location>
        <begin position="233"/>
        <end position="251"/>
    </location>
</feature>
<feature type="transmembrane region" description="Helical" evidence="5">
    <location>
        <begin position="71"/>
        <end position="91"/>
    </location>
</feature>
<feature type="transmembrane region" description="Helical" evidence="5">
    <location>
        <begin position="173"/>
        <end position="197"/>
    </location>
</feature>
<feature type="transmembrane region" description="Helical" evidence="5">
    <location>
        <begin position="295"/>
        <end position="314"/>
    </location>
</feature>
<comment type="subcellular location">
    <subcellularLocation>
        <location evidence="1">Membrane</location>
        <topology evidence="1">Multi-pass membrane protein</topology>
    </subcellularLocation>
</comment>